<evidence type="ECO:0000256" key="4">
    <source>
        <dbReference type="ARBA" id="ARBA00023004"/>
    </source>
</evidence>
<keyword evidence="2" id="KW-0479">Metal-binding</keyword>
<keyword evidence="8" id="KW-1185">Reference proteome</keyword>
<dbReference type="Proteomes" id="UP000830055">
    <property type="component" value="Chromosome"/>
</dbReference>
<keyword evidence="3" id="KW-0560">Oxidoreductase</keyword>
<dbReference type="SUPFAM" id="SSF55469">
    <property type="entry name" value="FMN-dependent nitroreductase-like"/>
    <property type="match status" value="1"/>
</dbReference>
<sequence length="261" mass="28810">MTDCPVNILVIGAEPPTVGAGRENDCIGCQHCLAVCPTGAVSVQGKNPDDSLPLHDAALPSLETVELLVKGRRSVRRYRDEDVDRVLLQRLLTSALQAPTARNNHQVAFTVVDRRSDMDRLRRLTMECAAEALRAGTVAADYGYLRQMVEGWQRYEADLLYRWAPHLLVASAPRESAAPFQDTTIALSYFELLARVAGLGVLWNGMAVIALRLFPELRQTIGLPDGQQIGFAMSFGWPAVTYHRTVQHDSVPICWVSETPS</sequence>
<proteinExistence type="inferred from homology"/>
<name>A0ABM7WDJ0_9BACT</name>
<dbReference type="PROSITE" id="PS00198">
    <property type="entry name" value="4FE4S_FER_1"/>
    <property type="match status" value="1"/>
</dbReference>
<dbReference type="Pfam" id="PF00037">
    <property type="entry name" value="Fer4"/>
    <property type="match status" value="1"/>
</dbReference>
<evidence type="ECO:0000313" key="7">
    <source>
        <dbReference type="EMBL" id="BDD89058.1"/>
    </source>
</evidence>
<keyword evidence="5" id="KW-0411">Iron-sulfur</keyword>
<feature type="domain" description="4Fe-4S ferredoxin-type" evidence="6">
    <location>
        <begin position="14"/>
        <end position="46"/>
    </location>
</feature>
<evidence type="ECO:0000256" key="5">
    <source>
        <dbReference type="ARBA" id="ARBA00023014"/>
    </source>
</evidence>
<accession>A0ABM7WDJ0</accession>
<dbReference type="PANTHER" id="PTHR43673:SF10">
    <property type="entry name" value="NADH DEHYDROGENASE_NAD(P)H NITROREDUCTASE XCC3605-RELATED"/>
    <property type="match status" value="1"/>
</dbReference>
<dbReference type="InterPro" id="IPR017900">
    <property type="entry name" value="4Fe4S_Fe_S_CS"/>
</dbReference>
<evidence type="ECO:0000313" key="8">
    <source>
        <dbReference type="Proteomes" id="UP000830055"/>
    </source>
</evidence>
<dbReference type="InterPro" id="IPR029479">
    <property type="entry name" value="Nitroreductase"/>
</dbReference>
<dbReference type="Pfam" id="PF00881">
    <property type="entry name" value="Nitroreductase"/>
    <property type="match status" value="1"/>
</dbReference>
<organism evidence="7 8">
    <name type="scientific">Desulfofustis limnaeus</name>
    <dbReference type="NCBI Taxonomy" id="2740163"/>
    <lineage>
        <taxon>Bacteria</taxon>
        <taxon>Pseudomonadati</taxon>
        <taxon>Thermodesulfobacteriota</taxon>
        <taxon>Desulfobulbia</taxon>
        <taxon>Desulfobulbales</taxon>
        <taxon>Desulfocapsaceae</taxon>
        <taxon>Desulfofustis</taxon>
    </lineage>
</organism>
<dbReference type="CDD" id="cd02143">
    <property type="entry name" value="nitroreductase_FeS-like"/>
    <property type="match status" value="1"/>
</dbReference>
<reference evidence="7 8" key="1">
    <citation type="submission" date="2022-01" db="EMBL/GenBank/DDBJ databases">
        <title>Desulfofustis limnae sp. nov., a novel mesophilic sulfate-reducing bacterium isolated from marsh soil.</title>
        <authorList>
            <person name="Watanabe M."/>
            <person name="Takahashi A."/>
            <person name="Kojima H."/>
            <person name="Fukui M."/>
        </authorList>
    </citation>
    <scope>NUCLEOTIDE SEQUENCE [LARGE SCALE GENOMIC DNA]</scope>
    <source>
        <strain evidence="7 8">PPLL</strain>
    </source>
</reference>
<dbReference type="PANTHER" id="PTHR43673">
    <property type="entry name" value="NAD(P)H NITROREDUCTASE YDGI-RELATED"/>
    <property type="match status" value="1"/>
</dbReference>
<dbReference type="SUPFAM" id="SSF54862">
    <property type="entry name" value="4Fe-4S ferredoxins"/>
    <property type="match status" value="1"/>
</dbReference>
<evidence type="ECO:0000259" key="6">
    <source>
        <dbReference type="PROSITE" id="PS51379"/>
    </source>
</evidence>
<evidence type="ECO:0000256" key="3">
    <source>
        <dbReference type="ARBA" id="ARBA00023002"/>
    </source>
</evidence>
<dbReference type="InterPro" id="IPR000415">
    <property type="entry name" value="Nitroreductase-like"/>
</dbReference>
<comment type="similarity">
    <text evidence="1">Belongs to the nitroreductase family.</text>
</comment>
<dbReference type="EMBL" id="AP025516">
    <property type="protein sequence ID" value="BDD89058.1"/>
    <property type="molecule type" value="Genomic_DNA"/>
</dbReference>
<gene>
    <name evidence="7" type="ORF">DPPLL_34230</name>
</gene>
<evidence type="ECO:0000256" key="1">
    <source>
        <dbReference type="ARBA" id="ARBA00007118"/>
    </source>
</evidence>
<dbReference type="PROSITE" id="PS51379">
    <property type="entry name" value="4FE4S_FER_2"/>
    <property type="match status" value="1"/>
</dbReference>
<dbReference type="InterPro" id="IPR017896">
    <property type="entry name" value="4Fe4S_Fe-S-bd"/>
</dbReference>
<dbReference type="Gene3D" id="3.40.109.10">
    <property type="entry name" value="NADH Oxidase"/>
    <property type="match status" value="1"/>
</dbReference>
<protein>
    <submittedName>
        <fullName evidence="7">Nitroreductase</fullName>
    </submittedName>
</protein>
<evidence type="ECO:0000256" key="2">
    <source>
        <dbReference type="ARBA" id="ARBA00022723"/>
    </source>
</evidence>
<keyword evidence="4" id="KW-0408">Iron</keyword>
<dbReference type="Gene3D" id="3.30.70.20">
    <property type="match status" value="1"/>
</dbReference>